<name>A0AAD4W828_PRUDU</name>
<evidence type="ECO:0000313" key="2">
    <source>
        <dbReference type="Proteomes" id="UP001054821"/>
    </source>
</evidence>
<gene>
    <name evidence="1" type="ORF">L3X38_017045</name>
</gene>
<reference evidence="1 2" key="1">
    <citation type="journal article" date="2022" name="G3 (Bethesda)">
        <title>Whole-genome sequence and methylome profiling of the almond [Prunus dulcis (Mill.) D.A. Webb] cultivar 'Nonpareil'.</title>
        <authorList>
            <person name="D'Amico-Willman K.M."/>
            <person name="Ouma W.Z."/>
            <person name="Meulia T."/>
            <person name="Sideli G.M."/>
            <person name="Gradziel T.M."/>
            <person name="Fresnedo-Ramirez J."/>
        </authorList>
    </citation>
    <scope>NUCLEOTIDE SEQUENCE [LARGE SCALE GENOMIC DNA]</scope>
    <source>
        <strain evidence="1">Clone GOH B32 T37-40</strain>
    </source>
</reference>
<keyword evidence="2" id="KW-1185">Reference proteome</keyword>
<dbReference type="Proteomes" id="UP001054821">
    <property type="component" value="Chromosome 3"/>
</dbReference>
<comment type="caution">
    <text evidence="1">The sequence shown here is derived from an EMBL/GenBank/DDBJ whole genome shotgun (WGS) entry which is preliminary data.</text>
</comment>
<organism evidence="1 2">
    <name type="scientific">Prunus dulcis</name>
    <name type="common">Almond</name>
    <name type="synonym">Amygdalus dulcis</name>
    <dbReference type="NCBI Taxonomy" id="3755"/>
    <lineage>
        <taxon>Eukaryota</taxon>
        <taxon>Viridiplantae</taxon>
        <taxon>Streptophyta</taxon>
        <taxon>Embryophyta</taxon>
        <taxon>Tracheophyta</taxon>
        <taxon>Spermatophyta</taxon>
        <taxon>Magnoliopsida</taxon>
        <taxon>eudicotyledons</taxon>
        <taxon>Gunneridae</taxon>
        <taxon>Pentapetalae</taxon>
        <taxon>rosids</taxon>
        <taxon>fabids</taxon>
        <taxon>Rosales</taxon>
        <taxon>Rosaceae</taxon>
        <taxon>Amygdaloideae</taxon>
        <taxon>Amygdaleae</taxon>
        <taxon>Prunus</taxon>
    </lineage>
</organism>
<dbReference type="PANTHER" id="PTHR11439:SF467">
    <property type="entry name" value="INTEGRASE CATALYTIC DOMAIN-CONTAINING PROTEIN"/>
    <property type="match status" value="1"/>
</dbReference>
<dbReference type="CDD" id="cd09272">
    <property type="entry name" value="RNase_HI_RT_Ty1"/>
    <property type="match status" value="1"/>
</dbReference>
<dbReference type="EMBL" id="JAJFAZ020000003">
    <property type="protein sequence ID" value="KAI5337774.1"/>
    <property type="molecule type" value="Genomic_DNA"/>
</dbReference>
<evidence type="ECO:0000313" key="1">
    <source>
        <dbReference type="EMBL" id="KAI5337774.1"/>
    </source>
</evidence>
<dbReference type="PANTHER" id="PTHR11439">
    <property type="entry name" value="GAG-POL-RELATED RETROTRANSPOSON"/>
    <property type="match status" value="1"/>
</dbReference>
<accession>A0AAD4W828</accession>
<protein>
    <submittedName>
        <fullName evidence="1">Uncharacterized protein</fullName>
    </submittedName>
</protein>
<sequence>MHSPSEDHMVAVMCILRYLKVTPGKGLMFFKYGHTDVEGYMDADWAGSITNRRSTSGYFTFVSDNLVTWRSKKKKVMSQSSVEAEYRGMAQGVCELL</sequence>
<proteinExistence type="predicted"/>
<dbReference type="AlphaFoldDB" id="A0AAD4W828"/>